<name>A0ABU7CMI8_9TELE</name>
<sequence>MTRLVYLASPVSDGVMHKLASGKVECWSWLGDGEDVKNKIVFRGAIHSDFFLRPIGASKCSAANPGRPADVVVNVKGSCCQLCHG</sequence>
<organism evidence="1 2">
    <name type="scientific">Characodon lateralis</name>
    <dbReference type="NCBI Taxonomy" id="208331"/>
    <lineage>
        <taxon>Eukaryota</taxon>
        <taxon>Metazoa</taxon>
        <taxon>Chordata</taxon>
        <taxon>Craniata</taxon>
        <taxon>Vertebrata</taxon>
        <taxon>Euteleostomi</taxon>
        <taxon>Actinopterygii</taxon>
        <taxon>Neopterygii</taxon>
        <taxon>Teleostei</taxon>
        <taxon>Neoteleostei</taxon>
        <taxon>Acanthomorphata</taxon>
        <taxon>Ovalentaria</taxon>
        <taxon>Atherinomorphae</taxon>
        <taxon>Cyprinodontiformes</taxon>
        <taxon>Goodeidae</taxon>
        <taxon>Characodon</taxon>
    </lineage>
</organism>
<comment type="caution">
    <text evidence="1">The sequence shown here is derived from an EMBL/GenBank/DDBJ whole genome shotgun (WGS) entry which is preliminary data.</text>
</comment>
<evidence type="ECO:0000313" key="2">
    <source>
        <dbReference type="Proteomes" id="UP001352852"/>
    </source>
</evidence>
<protein>
    <submittedName>
        <fullName evidence="1">Uncharacterized protein</fullName>
    </submittedName>
</protein>
<proteinExistence type="predicted"/>
<dbReference type="EMBL" id="JAHUTJ010000567">
    <property type="protein sequence ID" value="MED6263902.1"/>
    <property type="molecule type" value="Genomic_DNA"/>
</dbReference>
<keyword evidence="2" id="KW-1185">Reference proteome</keyword>
<gene>
    <name evidence="1" type="ORF">CHARACLAT_009367</name>
</gene>
<reference evidence="1 2" key="1">
    <citation type="submission" date="2021-06" db="EMBL/GenBank/DDBJ databases">
        <authorList>
            <person name="Palmer J.M."/>
        </authorList>
    </citation>
    <scope>NUCLEOTIDE SEQUENCE [LARGE SCALE GENOMIC DNA]</scope>
    <source>
        <strain evidence="1 2">CL_MEX2019</strain>
        <tissue evidence="1">Muscle</tissue>
    </source>
</reference>
<accession>A0ABU7CMI8</accession>
<dbReference type="Proteomes" id="UP001352852">
    <property type="component" value="Unassembled WGS sequence"/>
</dbReference>
<evidence type="ECO:0000313" key="1">
    <source>
        <dbReference type="EMBL" id="MED6263902.1"/>
    </source>
</evidence>